<dbReference type="RefSeq" id="WP_119632174.1">
    <property type="nucleotide sequence ID" value="NZ_AP017928.1"/>
</dbReference>
<keyword evidence="2" id="KW-1185">Reference proteome</keyword>
<dbReference type="KEGG" id="mmai:sS8_5216"/>
<evidence type="ECO:0000313" key="2">
    <source>
        <dbReference type="Proteomes" id="UP000266313"/>
    </source>
</evidence>
<dbReference type="OrthoDB" id="5569584at2"/>
<evidence type="ECO:0000313" key="1">
    <source>
        <dbReference type="EMBL" id="BBA37138.1"/>
    </source>
</evidence>
<sequence length="108" mass="12591">MTTKYTLRARIREFKIPPVHEGLVLGRRATIGCNAIRKSLSLLLAYPFAHIELEDEVISDILVREAVLRRIPKEQLIEFVLQRIKPLMDDTEILHLDVETELHLEDTY</sequence>
<name>A0A250KZN4_9GAMM</name>
<accession>A0A250KZN4</accession>
<proteinExistence type="predicted"/>
<protein>
    <submittedName>
        <fullName evidence="1">Uncharacterized protein</fullName>
    </submittedName>
</protein>
<organism evidence="1 2">
    <name type="scientific">Methylocaldum marinum</name>
    <dbReference type="NCBI Taxonomy" id="1432792"/>
    <lineage>
        <taxon>Bacteria</taxon>
        <taxon>Pseudomonadati</taxon>
        <taxon>Pseudomonadota</taxon>
        <taxon>Gammaproteobacteria</taxon>
        <taxon>Methylococcales</taxon>
        <taxon>Methylococcaceae</taxon>
        <taxon>Methylocaldum</taxon>
    </lineage>
</organism>
<gene>
    <name evidence="1" type="ORF">sS8_5216</name>
</gene>
<dbReference type="Proteomes" id="UP000266313">
    <property type="component" value="Chromosome"/>
</dbReference>
<dbReference type="AlphaFoldDB" id="A0A250KZN4"/>
<dbReference type="EMBL" id="AP017928">
    <property type="protein sequence ID" value="BBA37138.1"/>
    <property type="molecule type" value="Genomic_DNA"/>
</dbReference>
<reference evidence="1 2" key="1">
    <citation type="submission" date="2016-12" db="EMBL/GenBank/DDBJ databases">
        <title>Genome sequencing of Methylocaldum marinum.</title>
        <authorList>
            <person name="Takeuchi M."/>
            <person name="Kamagata Y."/>
            <person name="Hiraoka S."/>
            <person name="Oshima K."/>
            <person name="Hattori M."/>
            <person name="Iwasaki W."/>
        </authorList>
    </citation>
    <scope>NUCLEOTIDE SEQUENCE [LARGE SCALE GENOMIC DNA]</scope>
    <source>
        <strain evidence="1 2">S8</strain>
    </source>
</reference>